<dbReference type="SUPFAM" id="SSF50891">
    <property type="entry name" value="Cyclophilin-like"/>
    <property type="match status" value="1"/>
</dbReference>
<dbReference type="GO" id="GO:0003755">
    <property type="term" value="F:peptidyl-prolyl cis-trans isomerase activity"/>
    <property type="evidence" value="ECO:0007669"/>
    <property type="project" value="UniProtKB-KW"/>
</dbReference>
<dbReference type="Proteomes" id="UP000075606">
    <property type="component" value="Unassembled WGS sequence"/>
</dbReference>
<evidence type="ECO:0000256" key="4">
    <source>
        <dbReference type="ARBA" id="ARBA00023235"/>
    </source>
</evidence>
<dbReference type="InterPro" id="IPR044666">
    <property type="entry name" value="Cyclophilin_A-like"/>
</dbReference>
<keyword evidence="9" id="KW-1185">Reference proteome</keyword>
<comment type="caution">
    <text evidence="8">The sequence shown here is derived from an EMBL/GenBank/DDBJ whole genome shotgun (WGS) entry which is preliminary data.</text>
</comment>
<evidence type="ECO:0000256" key="5">
    <source>
        <dbReference type="SAM" id="MobiDB-lite"/>
    </source>
</evidence>
<keyword evidence="4" id="KW-0413">Isomerase</keyword>
<feature type="compositionally biased region" description="Basic and acidic residues" evidence="5">
    <location>
        <begin position="98"/>
        <end position="109"/>
    </location>
</feature>
<dbReference type="InterPro" id="IPR020892">
    <property type="entry name" value="Cyclophilin-type_PPIase_CS"/>
</dbReference>
<feature type="region of interest" description="Disordered" evidence="5">
    <location>
        <begin position="96"/>
        <end position="115"/>
    </location>
</feature>
<dbReference type="EMBL" id="LRPC01000001">
    <property type="protein sequence ID" value="KYG77733.1"/>
    <property type="molecule type" value="Genomic_DNA"/>
</dbReference>
<dbReference type="InterPro" id="IPR029000">
    <property type="entry name" value="Cyclophilin-like_dom_sf"/>
</dbReference>
<proteinExistence type="inferred from homology"/>
<dbReference type="EC" id="5.2.1.8" evidence="2"/>
<gene>
    <name evidence="8" type="ORF">AWW68_02905</name>
</gene>
<dbReference type="Pfam" id="PF00160">
    <property type="entry name" value="Pro_isomerase"/>
    <property type="match status" value="2"/>
</dbReference>
<evidence type="ECO:0000256" key="6">
    <source>
        <dbReference type="SAM" id="SignalP"/>
    </source>
</evidence>
<keyword evidence="3" id="KW-0697">Rotamase</keyword>
<evidence type="ECO:0000313" key="9">
    <source>
        <dbReference type="Proteomes" id="UP000075606"/>
    </source>
</evidence>
<evidence type="ECO:0000256" key="3">
    <source>
        <dbReference type="ARBA" id="ARBA00023110"/>
    </source>
</evidence>
<dbReference type="PANTHER" id="PTHR45625:SF4">
    <property type="entry name" value="PEPTIDYLPROLYL ISOMERASE DOMAIN AND WD REPEAT-CONTAINING PROTEIN 1"/>
    <property type="match status" value="1"/>
</dbReference>
<dbReference type="InterPro" id="IPR002130">
    <property type="entry name" value="Cyclophilin-type_PPIase_dom"/>
</dbReference>
<dbReference type="AlphaFoldDB" id="A0A150XG97"/>
<evidence type="ECO:0000256" key="1">
    <source>
        <dbReference type="ARBA" id="ARBA00007365"/>
    </source>
</evidence>
<organism evidence="8 9">
    <name type="scientific">Roseivirga spongicola</name>
    <dbReference type="NCBI Taxonomy" id="333140"/>
    <lineage>
        <taxon>Bacteria</taxon>
        <taxon>Pseudomonadati</taxon>
        <taxon>Bacteroidota</taxon>
        <taxon>Cytophagia</taxon>
        <taxon>Cytophagales</taxon>
        <taxon>Roseivirgaceae</taxon>
        <taxon>Roseivirga</taxon>
    </lineage>
</organism>
<feature type="domain" description="PPIase cyclophilin-type" evidence="7">
    <location>
        <begin position="50"/>
        <end position="287"/>
    </location>
</feature>
<dbReference type="PANTHER" id="PTHR45625">
    <property type="entry name" value="PEPTIDYL-PROLYL CIS-TRANS ISOMERASE-RELATED"/>
    <property type="match status" value="1"/>
</dbReference>
<dbReference type="GO" id="GO:0006457">
    <property type="term" value="P:protein folding"/>
    <property type="evidence" value="ECO:0007669"/>
    <property type="project" value="InterPro"/>
</dbReference>
<evidence type="ECO:0000313" key="8">
    <source>
        <dbReference type="EMBL" id="KYG77733.1"/>
    </source>
</evidence>
<dbReference type="OrthoDB" id="9807797at2"/>
<dbReference type="STRING" id="333140.AWW68_02905"/>
<dbReference type="PROSITE" id="PS00170">
    <property type="entry name" value="CSA_PPIASE_1"/>
    <property type="match status" value="1"/>
</dbReference>
<reference evidence="8 9" key="1">
    <citation type="submission" date="2016-01" db="EMBL/GenBank/DDBJ databases">
        <title>Genome sequencing of Roseivirga spongicola UST030701-084.</title>
        <authorList>
            <person name="Selvaratnam C."/>
            <person name="Thevarajoo S."/>
            <person name="Goh K.M."/>
            <person name="Ee R."/>
            <person name="Chan K.-G."/>
            <person name="Chong C.S."/>
        </authorList>
    </citation>
    <scope>NUCLEOTIDE SEQUENCE [LARGE SCALE GENOMIC DNA]</scope>
    <source>
        <strain evidence="8 9">UST030701-084</strain>
    </source>
</reference>
<evidence type="ECO:0000259" key="7">
    <source>
        <dbReference type="PROSITE" id="PS50072"/>
    </source>
</evidence>
<comment type="similarity">
    <text evidence="1">Belongs to the cyclophilin-type PPIase family.</text>
</comment>
<name>A0A150XG97_9BACT</name>
<dbReference type="PROSITE" id="PS50072">
    <property type="entry name" value="CSA_PPIASE_2"/>
    <property type="match status" value="1"/>
</dbReference>
<dbReference type="RefSeq" id="WP_068216390.1">
    <property type="nucleotide sequence ID" value="NZ_LRPC01000001.1"/>
</dbReference>
<sequence length="310" mass="33835">MNRIKALGLLMALFLVVTACGDGSSSESTNDSDLPEVDLSGTDYLVTIKTDLGEMKAILYDQTPQHKENFIKLAKEGFYDSLIFHRVIQGFMIQGGDPESKNAGPEKRLGSGGPGYTVPAEIRDELYHKKGALSAARKGDGINPERASSGSQFYVVQGEVLNDASIAQFSGPNFAAIGGALQYLRNNKPDHDLNKTYEEAYNQGGDQAYEAKVMETLDQLEEATGISLNKPEMSEAKKEAYQTVGGTPFLDGDYTVFGQVISGLEVIDAIAGVQTAPGDRPVEDVRMYISVEEMPKKEIAEKYSYDYRIQ</sequence>
<protein>
    <recommendedName>
        <fullName evidence="2">peptidylprolyl isomerase</fullName>
        <ecNumber evidence="2">5.2.1.8</ecNumber>
    </recommendedName>
</protein>
<dbReference type="PROSITE" id="PS51257">
    <property type="entry name" value="PROKAR_LIPOPROTEIN"/>
    <property type="match status" value="1"/>
</dbReference>
<accession>A0A150XG97</accession>
<feature type="signal peptide" evidence="6">
    <location>
        <begin position="1"/>
        <end position="21"/>
    </location>
</feature>
<feature type="chain" id="PRO_5007574650" description="peptidylprolyl isomerase" evidence="6">
    <location>
        <begin position="22"/>
        <end position="310"/>
    </location>
</feature>
<dbReference type="CDD" id="cd00317">
    <property type="entry name" value="cyclophilin"/>
    <property type="match status" value="1"/>
</dbReference>
<evidence type="ECO:0000256" key="2">
    <source>
        <dbReference type="ARBA" id="ARBA00013194"/>
    </source>
</evidence>
<keyword evidence="6" id="KW-0732">Signal</keyword>
<dbReference type="Gene3D" id="2.40.100.10">
    <property type="entry name" value="Cyclophilin-like"/>
    <property type="match status" value="2"/>
</dbReference>
<dbReference type="PRINTS" id="PR00153">
    <property type="entry name" value="CSAPPISMRASE"/>
</dbReference>